<dbReference type="OrthoDB" id="8521382at2"/>
<dbReference type="Proteomes" id="UP000001416">
    <property type="component" value="Chromosome"/>
</dbReference>
<keyword evidence="1 3" id="KW-0812">Transmembrane</keyword>
<dbReference type="NCBIfam" id="TIGR02099">
    <property type="entry name" value="YhdP family protein"/>
    <property type="match status" value="1"/>
</dbReference>
<keyword evidence="4" id="KW-1185">Reference proteome</keyword>
<evidence type="ECO:0000256" key="1">
    <source>
        <dbReference type="SAM" id="Phobius"/>
    </source>
</evidence>
<evidence type="ECO:0000313" key="4">
    <source>
        <dbReference type="Proteomes" id="UP000001416"/>
    </source>
</evidence>
<organism evidence="3 4">
    <name type="scientific">Nitrosomonas europaea (strain ATCC 19718 / CIP 103999 / KCTC 2705 / NBRC 14298)</name>
    <dbReference type="NCBI Taxonomy" id="228410"/>
    <lineage>
        <taxon>Bacteria</taxon>
        <taxon>Pseudomonadati</taxon>
        <taxon>Pseudomonadota</taxon>
        <taxon>Betaproteobacteria</taxon>
        <taxon>Nitrosomonadales</taxon>
        <taxon>Nitrosomonadaceae</taxon>
        <taxon>Nitrosomonas</taxon>
    </lineage>
</organism>
<dbReference type="RefSeq" id="WP_011111906.1">
    <property type="nucleotide sequence ID" value="NC_004757.1"/>
</dbReference>
<dbReference type="GeneID" id="87104504"/>
<gene>
    <name evidence="3" type="ordered locus">NE1328</name>
</gene>
<keyword evidence="1" id="KW-1133">Transmembrane helix</keyword>
<dbReference type="eggNOG" id="COG3164">
    <property type="taxonomic scope" value="Bacteria"/>
</dbReference>
<evidence type="ECO:0000259" key="2">
    <source>
        <dbReference type="Pfam" id="PF13116"/>
    </source>
</evidence>
<reference evidence="3 4" key="1">
    <citation type="journal article" date="2003" name="J. Bacteriol.">
        <title>Complete genome sequence of the ammonia-oxidizing bacterium and obligate chemolithoautotroph Nitrosomonas europaea.</title>
        <authorList>
            <person name="Chain P."/>
            <person name="Lamerdin J."/>
            <person name="Larimer F."/>
            <person name="Regala W."/>
            <person name="Land M."/>
            <person name="Hauser L."/>
            <person name="Hooper A."/>
            <person name="Klotz M."/>
            <person name="Norton J."/>
            <person name="Sayavedra-Soto L."/>
            <person name="Arciero D."/>
            <person name="Hommes N."/>
            <person name="Whittaker M."/>
            <person name="Arp D."/>
        </authorList>
    </citation>
    <scope>NUCLEOTIDE SEQUENCE [LARGE SCALE GENOMIC DNA]</scope>
    <source>
        <strain evidence="4">ATCC 19718 / CIP 103999 / KCTC 2705 / NBRC 14298</strain>
    </source>
</reference>
<feature type="domain" description="YhdP central" evidence="2">
    <location>
        <begin position="21"/>
        <end position="1279"/>
    </location>
</feature>
<keyword evidence="1" id="KW-0472">Membrane</keyword>
<name>Q82UY8_NITEU</name>
<dbReference type="Pfam" id="PF13116">
    <property type="entry name" value="YhdP"/>
    <property type="match status" value="1"/>
</dbReference>
<dbReference type="EMBL" id="AL954747">
    <property type="protein sequence ID" value="CAD85239.1"/>
    <property type="molecule type" value="Genomic_DNA"/>
</dbReference>
<evidence type="ECO:0000313" key="3">
    <source>
        <dbReference type="EMBL" id="CAD85239.1"/>
    </source>
</evidence>
<feature type="transmembrane region" description="Helical" evidence="1">
    <location>
        <begin position="20"/>
        <end position="38"/>
    </location>
</feature>
<sequence length="1290" mass="143823">MPHSLLRHCTVCLGWAGRGFLLVAILACLLLLALRYWILPDIGKYRSDIAAAMTRVAGQPVRIDSIRANWDGLRPHLSMQGVSVSDRQDEPVLVFPEIEGTVSWRSLLRGELNFHEIIIDRPALVTRRDVKGVLHIAGVTLGENQQESGFLDWLLRQRRLIIRQAVIYWQDELRRRPVHYFESVNLHLQNKRGGRRHQFGLQAHSSDPLFSRVDLRGDVTGDSVQTLSAWQGRLFIQLQDVDLGSWQEWMTLPADLVLKKGKGSMRAWADIRAGILARWVSDISLRSTAVHVARQLPVLEIDRLHGRWGWHEIEDAKGVNRQWFARGMSIELNGLPLTGPIDASWRVLNPKDGGLPIHSLQAGGLRMDVLTRLAASLPAEEALHESLSRLSARGMVKHVNLEWRGDWTKKPPFRINAGFNDLAVQSFDDYPAFSGISGIVDATEAGGSLFLSSKNVEISKSQSPGEKFRFDSLIGRVDWKTAADHAVTRIKFSDIAFESDAGSGTLQGNCAFDREMPARIDLTGGLSHADMHLLGEYATWMADETWKDKLDKATLSGKLSDAKFHLRGVLNGRSADKKGAFSIHAETAISNAGIKISDDWPEVSDMAGRVSIQDGALDLSLSSASVAGIRLQKFMLQSDDVYADRPEIRIKGMAEGESGEMATLLRRVDVGPHVGELLGQAEFSGKGRLQAEVELSVGQEKFSVTRMQGRYQFVDNRIDLDRYIPDFHQVNGSLIFTESGVVLEGIRAQVMGGAVEFSSASLPEGGVRITARGRADFDHFRPDANLVKRVDLSQLWTQFIRGGSAWQAAVEVESGKVGIVVESSLEGVELMFPAPFSKTAAEVIPVRLEKVFTLPRDDHVHFHYGDILTAEFQRIREKAHYYHPVRGIISFGGHGTLPQDRVTRVEGSVSRLEWDQLRELFKRHAGMDASLDHTARGLDNILTRSVQFDLHIGQFEFLSSYFNDTHFSIDRQGESWRVDVSSQEVDGRIDWQAASPQKVVARLSRLKIPEDAPENILTPYKHDPPGDWPAVDIEADELFVKGGLLGQMKLSAVQRQDGWLVENLDIRHPNSRLQANGLWENHKPPYRMYSHIRLQSSNIGKLFKRHGYPGRIARGKGVLEGNLDWAGKPFSVDFATLYGSLQLDAQHGQFTELKPGIGRLLGVFDLKSLPRRLTLNFYDVFGKGFGFDELNGHISIKSGVASVDDLYIAGSAAELILKGEWDLVNETQTLNLKVFPSFGLATPIAGIAAMIAKRALQDPFDRVLLNEYAITGSWSDPVVVRLDEERDKVE</sequence>
<dbReference type="InterPro" id="IPR011836">
    <property type="entry name" value="YhdP"/>
</dbReference>
<dbReference type="InterPro" id="IPR025263">
    <property type="entry name" value="YhdP_central"/>
</dbReference>
<dbReference type="PANTHER" id="PTHR38690">
    <property type="entry name" value="PROTEASE-RELATED"/>
    <property type="match status" value="1"/>
</dbReference>
<dbReference type="KEGG" id="neu:NE1328"/>
<proteinExistence type="predicted"/>
<dbReference type="PANTHER" id="PTHR38690:SF1">
    <property type="entry name" value="PROTEASE"/>
    <property type="match status" value="1"/>
</dbReference>
<dbReference type="HOGENOM" id="CLU_003522_4_0_4"/>
<dbReference type="PhylomeDB" id="Q82UY8"/>
<dbReference type="STRING" id="228410.NE1328"/>
<accession>Q82UY8</accession>
<protein>
    <submittedName>
        <fullName evidence="3">Possible transmembrane protein</fullName>
    </submittedName>
</protein>